<dbReference type="InterPro" id="IPR017452">
    <property type="entry name" value="GPCR_Rhodpsn_7TM"/>
</dbReference>
<feature type="transmembrane region" description="Helical" evidence="14">
    <location>
        <begin position="194"/>
        <end position="216"/>
    </location>
</feature>
<keyword evidence="10 13" id="KW-0675">Receptor</keyword>
<keyword evidence="18" id="KW-1185">Reference proteome</keyword>
<feature type="transmembrane region" description="Helical" evidence="14">
    <location>
        <begin position="55"/>
        <end position="76"/>
    </location>
</feature>
<dbReference type="PRINTS" id="PR00245">
    <property type="entry name" value="OLFACTORYR"/>
</dbReference>
<evidence type="ECO:0000256" key="11">
    <source>
        <dbReference type="ARBA" id="ARBA00023180"/>
    </source>
</evidence>
<evidence type="ECO:0000256" key="7">
    <source>
        <dbReference type="ARBA" id="ARBA00023040"/>
    </source>
</evidence>
<dbReference type="InterPro" id="IPR000276">
    <property type="entry name" value="GPCR_Rhodpsn"/>
</dbReference>
<gene>
    <name evidence="16" type="primary">LOC114791090</name>
</gene>
<keyword evidence="6 14" id="KW-1133">Transmembrane helix</keyword>
<dbReference type="PANTHER" id="PTHR26451">
    <property type="entry name" value="G_PROTEIN_RECEP_F1_2 DOMAIN-CONTAINING PROTEIN"/>
    <property type="match status" value="1"/>
</dbReference>
<evidence type="ECO:0000256" key="2">
    <source>
        <dbReference type="ARBA" id="ARBA00022475"/>
    </source>
</evidence>
<dbReference type="Pfam" id="PF13853">
    <property type="entry name" value="7tm_4"/>
    <property type="match status" value="1"/>
</dbReference>
<dbReference type="PROSITE" id="PS50262">
    <property type="entry name" value="G_PROTEIN_RECEP_F1_2"/>
    <property type="match status" value="1"/>
</dbReference>
<keyword evidence="2 14" id="KW-1003">Cell membrane</keyword>
<evidence type="ECO:0000256" key="5">
    <source>
        <dbReference type="ARBA" id="ARBA00022725"/>
    </source>
</evidence>
<dbReference type="FunFam" id="1.20.1070.10:FF:000024">
    <property type="entry name" value="Olfactory receptor"/>
    <property type="match status" value="1"/>
</dbReference>
<evidence type="ECO:0000256" key="12">
    <source>
        <dbReference type="ARBA" id="ARBA00023224"/>
    </source>
</evidence>
<name>A0A8C4AFR1_9TELE</name>
<evidence type="ECO:0000256" key="8">
    <source>
        <dbReference type="ARBA" id="ARBA00023136"/>
    </source>
</evidence>
<comment type="subcellular location">
    <subcellularLocation>
        <location evidence="1 14">Cell membrane</location>
        <topology evidence="1 14">Multi-pass membrane protein</topology>
    </subcellularLocation>
</comment>
<sequence>MENATLPAHFYLTLFSGVGPLRYPFFLLTVAVYFVVLLFNFSIILVIIREKSLHAPMYIFICCLSFNSLYGSAGLFPRLSVDLLSESHAISHAACFTQIFIIYTYAICELTILSIMAYDRYVAICHPLRYHSVMTPRTTSWLIAAALLWPLLCMAVVTFLTARLPLCGTQITRIYCATWAVARLSCVPTSSNSILGLFIATTNLVLPSAFILYTYVRILIVCRRSSPEFRGKALQTCLPHIVTFVNYVTASFCDIVLSRHELDRVLNVLAFIFSLEFLVIPPILNPLIYGLTLPEIRKKNMIFSPSPDSISTPT</sequence>
<keyword evidence="5 14" id="KW-0552">Olfaction</keyword>
<dbReference type="GO" id="GO:0004930">
    <property type="term" value="F:G protein-coupled receptor activity"/>
    <property type="evidence" value="ECO:0007669"/>
    <property type="project" value="UniProtKB-KW"/>
</dbReference>
<feature type="transmembrane region" description="Helical" evidence="14">
    <location>
        <begin position="237"/>
        <end position="257"/>
    </location>
</feature>
<dbReference type="PANTHER" id="PTHR26451:SF847">
    <property type="entry name" value="ODORANT RECEPTOR-RELATED"/>
    <property type="match status" value="1"/>
</dbReference>
<dbReference type="InterPro" id="IPR000725">
    <property type="entry name" value="Olfact_rcpt"/>
</dbReference>
<dbReference type="GO" id="GO:0005549">
    <property type="term" value="F:odorant binding"/>
    <property type="evidence" value="ECO:0007669"/>
    <property type="project" value="TreeGrafter"/>
</dbReference>
<evidence type="ECO:0000256" key="1">
    <source>
        <dbReference type="ARBA" id="ARBA00004651"/>
    </source>
</evidence>
<keyword evidence="7 13" id="KW-0297">G-protein coupled receptor</keyword>
<evidence type="ECO:0000256" key="4">
    <source>
        <dbReference type="ARBA" id="ARBA00022692"/>
    </source>
</evidence>
<dbReference type="AlphaFoldDB" id="A0A8C4AFR1"/>
<keyword evidence="3 14" id="KW-0716">Sensory transduction</keyword>
<evidence type="ECO:0000256" key="9">
    <source>
        <dbReference type="ARBA" id="ARBA00023157"/>
    </source>
</evidence>
<evidence type="ECO:0000313" key="16">
    <source>
        <dbReference type="Ensembl" id="ENSDCDP00010004649.1"/>
    </source>
</evidence>
<dbReference type="GO" id="GO:0004984">
    <property type="term" value="F:olfactory receptor activity"/>
    <property type="evidence" value="ECO:0007669"/>
    <property type="project" value="InterPro"/>
</dbReference>
<evidence type="ECO:0000313" key="18">
    <source>
        <dbReference type="Proteomes" id="UP000694580"/>
    </source>
</evidence>
<evidence type="ECO:0000313" key="17">
    <source>
        <dbReference type="Ensembl" id="ENSDCDP00010039776.1"/>
    </source>
</evidence>
<dbReference type="GO" id="GO:0005886">
    <property type="term" value="C:plasma membrane"/>
    <property type="evidence" value="ECO:0007669"/>
    <property type="project" value="UniProtKB-SubCell"/>
</dbReference>
<dbReference type="PRINTS" id="PR00237">
    <property type="entry name" value="GPCRRHODOPSN"/>
</dbReference>
<dbReference type="Ensembl" id="ENSDCDT00010049566.1">
    <property type="protein sequence ID" value="ENSDCDP00010039776.1"/>
    <property type="gene ID" value="ENSDCDG00010025508.1"/>
</dbReference>
<feature type="transmembrane region" description="Helical" evidence="14">
    <location>
        <begin position="269"/>
        <end position="291"/>
    </location>
</feature>
<keyword evidence="8 14" id="KW-0472">Membrane</keyword>
<dbReference type="InterPro" id="IPR052921">
    <property type="entry name" value="GPCR1_Superfamily_Member"/>
</dbReference>
<dbReference type="Ensembl" id="ENSDCDT00010004810.1">
    <property type="protein sequence ID" value="ENSDCDP00010004649.1"/>
    <property type="gene ID" value="ENSDCDG00010002062.1"/>
</dbReference>
<proteinExistence type="inferred from homology"/>
<protein>
    <recommendedName>
        <fullName evidence="14">Olfactory receptor</fullName>
    </recommendedName>
</protein>
<keyword evidence="9" id="KW-1015">Disulfide bond</keyword>
<evidence type="ECO:0000256" key="3">
    <source>
        <dbReference type="ARBA" id="ARBA00022606"/>
    </source>
</evidence>
<feature type="domain" description="G-protein coupled receptors family 1 profile" evidence="15">
    <location>
        <begin position="39"/>
        <end position="289"/>
    </location>
</feature>
<reference evidence="17" key="2">
    <citation type="submission" date="2025-05" db="UniProtKB">
        <authorList>
            <consortium name="Ensembl"/>
        </authorList>
    </citation>
    <scope>IDENTIFICATION</scope>
</reference>
<evidence type="ECO:0000256" key="10">
    <source>
        <dbReference type="ARBA" id="ARBA00023170"/>
    </source>
</evidence>
<feature type="transmembrane region" description="Helical" evidence="14">
    <location>
        <begin position="96"/>
        <end position="118"/>
    </location>
</feature>
<evidence type="ECO:0000259" key="15">
    <source>
        <dbReference type="PROSITE" id="PS50262"/>
    </source>
</evidence>
<dbReference type="PROSITE" id="PS00237">
    <property type="entry name" value="G_PROTEIN_RECEP_F1_1"/>
    <property type="match status" value="1"/>
</dbReference>
<reference evidence="16 18" key="1">
    <citation type="submission" date="2020-06" db="EMBL/GenBank/DDBJ databases">
        <authorList>
            <consortium name="Wellcome Sanger Institute Data Sharing"/>
        </authorList>
    </citation>
    <scope>NUCLEOTIDE SEQUENCE [LARGE SCALE GENOMIC DNA]</scope>
</reference>
<keyword evidence="4 13" id="KW-0812">Transmembrane</keyword>
<evidence type="ECO:0000256" key="6">
    <source>
        <dbReference type="ARBA" id="ARBA00022989"/>
    </source>
</evidence>
<dbReference type="Gene3D" id="1.20.1070.10">
    <property type="entry name" value="Rhodopsin 7-helix transmembrane proteins"/>
    <property type="match status" value="1"/>
</dbReference>
<organism evidence="17 18">
    <name type="scientific">Denticeps clupeoides</name>
    <name type="common">denticle herring</name>
    <dbReference type="NCBI Taxonomy" id="299321"/>
    <lineage>
        <taxon>Eukaryota</taxon>
        <taxon>Metazoa</taxon>
        <taxon>Chordata</taxon>
        <taxon>Craniata</taxon>
        <taxon>Vertebrata</taxon>
        <taxon>Euteleostomi</taxon>
        <taxon>Actinopterygii</taxon>
        <taxon>Neopterygii</taxon>
        <taxon>Teleostei</taxon>
        <taxon>Clupei</taxon>
        <taxon>Clupeiformes</taxon>
        <taxon>Denticipitoidei</taxon>
        <taxon>Denticipitidae</taxon>
        <taxon>Denticeps</taxon>
    </lineage>
</organism>
<keyword evidence="11" id="KW-0325">Glycoprotein</keyword>
<accession>A0A8C4AFR1</accession>
<dbReference type="Proteomes" id="UP000694580">
    <property type="component" value="Chromosome 1"/>
</dbReference>
<dbReference type="SUPFAM" id="SSF81321">
    <property type="entry name" value="Family A G protein-coupled receptor-like"/>
    <property type="match status" value="1"/>
</dbReference>
<evidence type="ECO:0000256" key="14">
    <source>
        <dbReference type="RuleBase" id="RU363047"/>
    </source>
</evidence>
<keyword evidence="12 13" id="KW-0807">Transducer</keyword>
<feature type="transmembrane region" description="Helical" evidence="14">
    <location>
        <begin position="139"/>
        <end position="160"/>
    </location>
</feature>
<dbReference type="GeneTree" id="ENSGT01030000234640"/>
<feature type="transmembrane region" description="Helical" evidence="14">
    <location>
        <begin position="25"/>
        <end position="48"/>
    </location>
</feature>
<comment type="similarity">
    <text evidence="13">Belongs to the G-protein coupled receptor 1 family.</text>
</comment>
<evidence type="ECO:0000256" key="13">
    <source>
        <dbReference type="RuleBase" id="RU000688"/>
    </source>
</evidence>